<sequence length="365" mass="41429">MTQEQAFERDWFSMPGDTLLSLMERRNVSAHELAEGLVGGMDAVRGLLAGSCRIDARLAEELAFALGGSAEFWLRRQANFDESLARVVSMIYPNEGEEWLKRVPVPGSRAKGRLSEPQRRDEVRRRLVFFNVNSLQAWMRRYGSIRSETQFRTSPTLLSDDGAVSMWLRQGELEAALLPSKPWNAEGLRDRLGAIRSLSRIGHPTRFLPKLRDLLAEVGVALVAVRAPTGCRASGATRMISADKAMILMSFRHRADDHFWFTLFHEIGHLLLHGGQTFIDDEETFQDDPEREANEFARGCIVPAQRQSEFECLRPERKSVLRFSVSVGTAPGLIVGQMQHRKMIGHDRLNSLKRRWTWSELESVL</sequence>
<dbReference type="InterPro" id="IPR010359">
    <property type="entry name" value="IrrE_HExxH"/>
</dbReference>
<evidence type="ECO:0000313" key="2">
    <source>
        <dbReference type="EMBL" id="RDI57155.1"/>
    </source>
</evidence>
<accession>A0A370HGW5</accession>
<dbReference type="OrthoDB" id="9796786at2"/>
<proteinExistence type="predicted"/>
<dbReference type="Gene3D" id="1.10.10.2910">
    <property type="match status" value="1"/>
</dbReference>
<organism evidence="2 3">
    <name type="scientific">Microvirga subterranea</name>
    <dbReference type="NCBI Taxonomy" id="186651"/>
    <lineage>
        <taxon>Bacteria</taxon>
        <taxon>Pseudomonadati</taxon>
        <taxon>Pseudomonadota</taxon>
        <taxon>Alphaproteobacteria</taxon>
        <taxon>Hyphomicrobiales</taxon>
        <taxon>Methylobacteriaceae</taxon>
        <taxon>Microvirga</taxon>
    </lineage>
</organism>
<evidence type="ECO:0000313" key="3">
    <source>
        <dbReference type="Proteomes" id="UP000254925"/>
    </source>
</evidence>
<dbReference type="GO" id="GO:0003677">
    <property type="term" value="F:DNA binding"/>
    <property type="evidence" value="ECO:0007669"/>
    <property type="project" value="InterPro"/>
</dbReference>
<protein>
    <submittedName>
        <fullName evidence="2">Uncharacterized protein DUF955</fullName>
    </submittedName>
</protein>
<dbReference type="RefSeq" id="WP_114771392.1">
    <property type="nucleotide sequence ID" value="NZ_QQBB01000007.1"/>
</dbReference>
<name>A0A370HGW5_9HYPH</name>
<dbReference type="Pfam" id="PF06114">
    <property type="entry name" value="Peptidase_M78"/>
    <property type="match status" value="1"/>
</dbReference>
<evidence type="ECO:0000259" key="1">
    <source>
        <dbReference type="Pfam" id="PF06114"/>
    </source>
</evidence>
<dbReference type="SUPFAM" id="SSF47413">
    <property type="entry name" value="lambda repressor-like DNA-binding domains"/>
    <property type="match status" value="1"/>
</dbReference>
<feature type="domain" description="IrrE N-terminal-like" evidence="1">
    <location>
        <begin position="253"/>
        <end position="305"/>
    </location>
</feature>
<dbReference type="InterPro" id="IPR010982">
    <property type="entry name" value="Lambda_DNA-bd_dom_sf"/>
</dbReference>
<gene>
    <name evidence="2" type="ORF">DES45_10772</name>
</gene>
<keyword evidence="3" id="KW-1185">Reference proteome</keyword>
<dbReference type="Gene3D" id="1.10.260.40">
    <property type="entry name" value="lambda repressor-like DNA-binding domains"/>
    <property type="match status" value="1"/>
</dbReference>
<dbReference type="EMBL" id="QQBB01000007">
    <property type="protein sequence ID" value="RDI57155.1"/>
    <property type="molecule type" value="Genomic_DNA"/>
</dbReference>
<comment type="caution">
    <text evidence="2">The sequence shown here is derived from an EMBL/GenBank/DDBJ whole genome shotgun (WGS) entry which is preliminary data.</text>
</comment>
<dbReference type="Proteomes" id="UP000254925">
    <property type="component" value="Unassembled WGS sequence"/>
</dbReference>
<dbReference type="AlphaFoldDB" id="A0A370HGW5"/>
<reference evidence="2 3" key="1">
    <citation type="submission" date="2018-07" db="EMBL/GenBank/DDBJ databases">
        <title>Genomic Encyclopedia of Type Strains, Phase IV (KMG-IV): sequencing the most valuable type-strain genomes for metagenomic binning, comparative biology and taxonomic classification.</title>
        <authorList>
            <person name="Goeker M."/>
        </authorList>
    </citation>
    <scope>NUCLEOTIDE SEQUENCE [LARGE SCALE GENOMIC DNA]</scope>
    <source>
        <strain evidence="2 3">DSM 14364</strain>
    </source>
</reference>